<keyword evidence="2" id="KW-0812">Transmembrane</keyword>
<organism evidence="4 5">
    <name type="scientific">Shinella lacus</name>
    <dbReference type="NCBI Taxonomy" id="2654216"/>
    <lineage>
        <taxon>Bacteria</taxon>
        <taxon>Pseudomonadati</taxon>
        <taxon>Pseudomonadota</taxon>
        <taxon>Alphaproteobacteria</taxon>
        <taxon>Hyphomicrobiales</taxon>
        <taxon>Rhizobiaceae</taxon>
        <taxon>Shinella</taxon>
    </lineage>
</organism>
<feature type="chain" id="PRO_5047096942" evidence="3">
    <location>
        <begin position="18"/>
        <end position="114"/>
    </location>
</feature>
<sequence length="114" mass="12747">MQSRPLLALTLAAAVFASGCQSRSQSMDEAYNICADSGMRPGGWQHQRCTRNIYSENRRKADQAAAAVAVGVAATAVGAYAISQANKDKHKDRDRRDRGWQRDRHDPYWPKRAR</sequence>
<keyword evidence="5" id="KW-1185">Reference proteome</keyword>
<dbReference type="PROSITE" id="PS51257">
    <property type="entry name" value="PROKAR_LIPOPROTEIN"/>
    <property type="match status" value="1"/>
</dbReference>
<feature type="compositionally biased region" description="Basic and acidic residues" evidence="1">
    <location>
        <begin position="86"/>
        <end position="114"/>
    </location>
</feature>
<feature type="transmembrane region" description="Helical" evidence="2">
    <location>
        <begin position="64"/>
        <end position="83"/>
    </location>
</feature>
<dbReference type="RefSeq" id="WP_256114971.1">
    <property type="nucleotide sequence ID" value="NZ_WHSB02000001.1"/>
</dbReference>
<feature type="signal peptide" evidence="3">
    <location>
        <begin position="1"/>
        <end position="17"/>
    </location>
</feature>
<protein>
    <submittedName>
        <fullName evidence="4">Uncharacterized protein</fullName>
    </submittedName>
</protein>
<evidence type="ECO:0000256" key="1">
    <source>
        <dbReference type="SAM" id="MobiDB-lite"/>
    </source>
</evidence>
<keyword evidence="2" id="KW-0472">Membrane</keyword>
<dbReference type="EMBL" id="WHSB02000001">
    <property type="protein sequence ID" value="MCQ4628897.1"/>
    <property type="molecule type" value="Genomic_DNA"/>
</dbReference>
<evidence type="ECO:0000313" key="5">
    <source>
        <dbReference type="Proteomes" id="UP000996601"/>
    </source>
</evidence>
<name>A0ABT1R148_9HYPH</name>
<keyword evidence="2" id="KW-1133">Transmembrane helix</keyword>
<evidence type="ECO:0000256" key="2">
    <source>
        <dbReference type="SAM" id="Phobius"/>
    </source>
</evidence>
<dbReference type="Proteomes" id="UP000996601">
    <property type="component" value="Unassembled WGS sequence"/>
</dbReference>
<accession>A0ABT1R148</accession>
<keyword evidence="3" id="KW-0732">Signal</keyword>
<reference evidence="4" key="1">
    <citation type="submission" date="2021-07" db="EMBL/GenBank/DDBJ databases">
        <title>Shinella sp. nov., a novel member of the genus Shinella from water.</title>
        <authorList>
            <person name="Deng Y."/>
        </authorList>
    </citation>
    <scope>NUCLEOTIDE SEQUENCE</scope>
    <source>
        <strain evidence="4">CPCC 100929</strain>
    </source>
</reference>
<evidence type="ECO:0000256" key="3">
    <source>
        <dbReference type="SAM" id="SignalP"/>
    </source>
</evidence>
<feature type="region of interest" description="Disordered" evidence="1">
    <location>
        <begin position="83"/>
        <end position="114"/>
    </location>
</feature>
<comment type="caution">
    <text evidence="4">The sequence shown here is derived from an EMBL/GenBank/DDBJ whole genome shotgun (WGS) entry which is preliminary data.</text>
</comment>
<evidence type="ECO:0000313" key="4">
    <source>
        <dbReference type="EMBL" id="MCQ4628897.1"/>
    </source>
</evidence>
<gene>
    <name evidence="4" type="ORF">GB927_002540</name>
</gene>
<proteinExistence type="predicted"/>